<dbReference type="Pfam" id="PF04069">
    <property type="entry name" value="OpuAC"/>
    <property type="match status" value="1"/>
</dbReference>
<dbReference type="InterPro" id="IPR007210">
    <property type="entry name" value="ABC_Gly_betaine_transp_sub-bd"/>
</dbReference>
<keyword evidence="1" id="KW-0732">Signal</keyword>
<feature type="signal peptide" evidence="1">
    <location>
        <begin position="1"/>
        <end position="21"/>
    </location>
</feature>
<dbReference type="PROSITE" id="PS51257">
    <property type="entry name" value="PROKAR_LIPOPROTEIN"/>
    <property type="match status" value="1"/>
</dbReference>
<dbReference type="Gene3D" id="3.40.190.10">
    <property type="entry name" value="Periplasmic binding protein-like II"/>
    <property type="match status" value="1"/>
</dbReference>
<evidence type="ECO:0000313" key="3">
    <source>
        <dbReference type="EMBL" id="CAA9482375.1"/>
    </source>
</evidence>
<dbReference type="GO" id="GO:0043190">
    <property type="term" value="C:ATP-binding cassette (ABC) transporter complex"/>
    <property type="evidence" value="ECO:0007669"/>
    <property type="project" value="InterPro"/>
</dbReference>
<dbReference type="GO" id="GO:0022857">
    <property type="term" value="F:transmembrane transporter activity"/>
    <property type="evidence" value="ECO:0007669"/>
    <property type="project" value="InterPro"/>
</dbReference>
<feature type="chain" id="PRO_5039042973" description="ABC-type glycine betaine transport system substrate-binding domain-containing protein" evidence="1">
    <location>
        <begin position="22"/>
        <end position="306"/>
    </location>
</feature>
<evidence type="ECO:0000259" key="2">
    <source>
        <dbReference type="Pfam" id="PF04069"/>
    </source>
</evidence>
<evidence type="ECO:0000256" key="1">
    <source>
        <dbReference type="SAM" id="SignalP"/>
    </source>
</evidence>
<dbReference type="AlphaFoldDB" id="A0A6J4RV09"/>
<protein>
    <recommendedName>
        <fullName evidence="2">ABC-type glycine betaine transport system substrate-binding domain-containing protein</fullName>
    </recommendedName>
</protein>
<feature type="domain" description="ABC-type glycine betaine transport system substrate-binding" evidence="2">
    <location>
        <begin position="38"/>
        <end position="301"/>
    </location>
</feature>
<dbReference type="EMBL" id="CADCVP010000104">
    <property type="protein sequence ID" value="CAA9482375.1"/>
    <property type="molecule type" value="Genomic_DNA"/>
</dbReference>
<accession>A0A6J4RV09</accession>
<proteinExistence type="predicted"/>
<sequence length="306" mass="33201">MIRRTLAVLVAALLAVGCGGSDDTVSARSESVAAGTTPIRIGTKNFTEQYILGELYRQALEAKDFRVELKRDIGSSEIIHRALTGGALDMYPEYIGVLLSEVAGDHQRPRDARAAYEQAKAYEESDGFTLLEMTPFSDSNALAVTSAYARRRGVTRIPDLESAAGDRIRIGAPPEFRSRFEGLIGLRQVYGLRDLELEPLRIGDQYGALDRGAVDAAAVFTTDGQLAARRYVRLEDPEGLFAAQHVAPVIDRDTLEAHGPELPAAIDAVSRRLTTRAMREMNAAVDLDGQDPAAVAERFLAAEGLL</sequence>
<reference evidence="3" key="1">
    <citation type="submission" date="2020-02" db="EMBL/GenBank/DDBJ databases">
        <authorList>
            <person name="Meier V. D."/>
        </authorList>
    </citation>
    <scope>NUCLEOTIDE SEQUENCE</scope>
    <source>
        <strain evidence="3">AVDCRST_MAG69</strain>
    </source>
</reference>
<dbReference type="CDD" id="cd13528">
    <property type="entry name" value="PBP2_osmoprotectants"/>
    <property type="match status" value="1"/>
</dbReference>
<organism evidence="3">
    <name type="scientific">uncultured Solirubrobacteraceae bacterium</name>
    <dbReference type="NCBI Taxonomy" id="1162706"/>
    <lineage>
        <taxon>Bacteria</taxon>
        <taxon>Bacillati</taxon>
        <taxon>Actinomycetota</taxon>
        <taxon>Thermoleophilia</taxon>
        <taxon>Solirubrobacterales</taxon>
        <taxon>Solirubrobacteraceae</taxon>
        <taxon>environmental samples</taxon>
    </lineage>
</organism>
<name>A0A6J4RV09_9ACTN</name>
<gene>
    <name evidence="3" type="ORF">AVDCRST_MAG69-856</name>
</gene>
<dbReference type="Gene3D" id="3.40.190.120">
    <property type="entry name" value="Osmoprotection protein (prox), domain 2"/>
    <property type="match status" value="1"/>
</dbReference>
<dbReference type="SUPFAM" id="SSF53850">
    <property type="entry name" value="Periplasmic binding protein-like II"/>
    <property type="match status" value="1"/>
</dbReference>